<keyword evidence="8" id="KW-0560">Oxidoreductase</keyword>
<keyword evidence="4 5" id="KW-0472">Membrane</keyword>
<comment type="similarity">
    <text evidence="5">Belongs to the complex I subunit 2 family.</text>
</comment>
<dbReference type="GO" id="GO:0008137">
    <property type="term" value="F:NADH dehydrogenase (ubiquinone) activity"/>
    <property type="evidence" value="ECO:0007669"/>
    <property type="project" value="InterPro"/>
</dbReference>
<feature type="transmembrane region" description="Helical" evidence="5">
    <location>
        <begin position="309"/>
        <end position="331"/>
    </location>
</feature>
<feature type="transmembrane region" description="Helical" evidence="5">
    <location>
        <begin position="75"/>
        <end position="92"/>
    </location>
</feature>
<evidence type="ECO:0000313" key="8">
    <source>
        <dbReference type="EMBL" id="AKK10633.1"/>
    </source>
</evidence>
<keyword evidence="5" id="KW-1003">Cell membrane</keyword>
<comment type="subcellular location">
    <subcellularLocation>
        <location evidence="5">Cell membrane</location>
        <topology evidence="5">Multi-pass membrane protein</topology>
    </subcellularLocation>
    <subcellularLocation>
        <location evidence="1">Endomembrane system</location>
        <topology evidence="1">Multi-pass membrane protein</topology>
    </subcellularLocation>
    <subcellularLocation>
        <location evidence="6">Membrane</location>
        <topology evidence="6">Multi-pass membrane protein</topology>
    </subcellularLocation>
</comment>
<dbReference type="OrthoDB" id="9811718at2"/>
<dbReference type="PATRIC" id="fig|1072256.5.peg.618"/>
<dbReference type="STRING" id="1072256.CUTER_03120"/>
<feature type="transmembrane region" description="Helical" evidence="5">
    <location>
        <begin position="247"/>
        <end position="269"/>
    </location>
</feature>
<comment type="subunit">
    <text evidence="5">NDH-1 is composed of 14 different subunits. Subunits NuoA, H, J, K, L, M, N constitute the membrane sector of the complex.</text>
</comment>
<organism evidence="8 9">
    <name type="scientific">Corynebacterium uterequi</name>
    <dbReference type="NCBI Taxonomy" id="1072256"/>
    <lineage>
        <taxon>Bacteria</taxon>
        <taxon>Bacillati</taxon>
        <taxon>Actinomycetota</taxon>
        <taxon>Actinomycetes</taxon>
        <taxon>Mycobacteriales</taxon>
        <taxon>Corynebacteriaceae</taxon>
        <taxon>Corynebacterium</taxon>
    </lineage>
</organism>
<keyword evidence="5" id="KW-0813">Transport</keyword>
<dbReference type="HAMAP" id="MF_00445">
    <property type="entry name" value="NDH1_NuoN_1"/>
    <property type="match status" value="1"/>
</dbReference>
<evidence type="ECO:0000313" key="9">
    <source>
        <dbReference type="Proteomes" id="UP000035548"/>
    </source>
</evidence>
<dbReference type="GO" id="GO:0050136">
    <property type="term" value="F:NADH dehydrogenase (quinone) (non-electrogenic) activity"/>
    <property type="evidence" value="ECO:0007669"/>
    <property type="project" value="UniProtKB-UniRule"/>
</dbReference>
<feature type="transmembrane region" description="Helical" evidence="5">
    <location>
        <begin position="154"/>
        <end position="174"/>
    </location>
</feature>
<keyword evidence="2 5" id="KW-0812">Transmembrane</keyword>
<keyword evidence="5" id="KW-1278">Translocase</keyword>
<reference evidence="9" key="2">
    <citation type="submission" date="2015-05" db="EMBL/GenBank/DDBJ databases">
        <title>Complete genome sequence of Corynebacterium uterequi DSM 45634, isolated from the uterus of a maiden mare.</title>
        <authorList>
            <person name="Ruckert C."/>
            <person name="Albersmeier A."/>
            <person name="Winkler A."/>
            <person name="Tauch A."/>
        </authorList>
    </citation>
    <scope>NUCLEOTIDE SEQUENCE [LARGE SCALE GENOMIC DNA]</scope>
    <source>
        <strain evidence="9">DSM 45634</strain>
    </source>
</reference>
<feature type="domain" description="NADH:quinone oxidoreductase/Mrp antiporter transmembrane" evidence="7">
    <location>
        <begin position="116"/>
        <end position="410"/>
    </location>
</feature>
<feature type="transmembrane region" description="Helical" evidence="5">
    <location>
        <begin position="99"/>
        <end position="116"/>
    </location>
</feature>
<dbReference type="InterPro" id="IPR010096">
    <property type="entry name" value="NADH-Q_OxRdtase_suN/2"/>
</dbReference>
<dbReference type="EMBL" id="CP011546">
    <property type="protein sequence ID" value="AKK10633.1"/>
    <property type="molecule type" value="Genomic_DNA"/>
</dbReference>
<comment type="catalytic activity">
    <reaction evidence="5">
        <text>a quinone + NADH + 5 H(+)(in) = a quinol + NAD(+) + 4 H(+)(out)</text>
        <dbReference type="Rhea" id="RHEA:57888"/>
        <dbReference type="ChEBI" id="CHEBI:15378"/>
        <dbReference type="ChEBI" id="CHEBI:24646"/>
        <dbReference type="ChEBI" id="CHEBI:57540"/>
        <dbReference type="ChEBI" id="CHEBI:57945"/>
        <dbReference type="ChEBI" id="CHEBI:132124"/>
    </reaction>
</comment>
<name>A0A0G3HFE3_9CORY</name>
<proteinExistence type="inferred from homology"/>
<dbReference type="KEGG" id="cut:CUTER_03120"/>
<dbReference type="GO" id="GO:0012505">
    <property type="term" value="C:endomembrane system"/>
    <property type="evidence" value="ECO:0007669"/>
    <property type="project" value="UniProtKB-SubCell"/>
</dbReference>
<keyword evidence="8" id="KW-0830">Ubiquinone</keyword>
<keyword evidence="5" id="KW-0520">NAD</keyword>
<keyword evidence="9" id="KW-1185">Reference proteome</keyword>
<gene>
    <name evidence="5" type="primary">nuoN</name>
    <name evidence="8" type="ORF">CUTER_03120</name>
</gene>
<dbReference type="AlphaFoldDB" id="A0A0G3HFE3"/>
<evidence type="ECO:0000256" key="4">
    <source>
        <dbReference type="ARBA" id="ARBA00023136"/>
    </source>
</evidence>
<protein>
    <recommendedName>
        <fullName evidence="5">NADH-quinone oxidoreductase subunit N</fullName>
        <ecNumber evidence="5">7.1.1.-</ecNumber>
    </recommendedName>
    <alternativeName>
        <fullName evidence="5">NADH dehydrogenase I subunit N</fullName>
    </alternativeName>
    <alternativeName>
        <fullName evidence="5">NDH-1 subunit N</fullName>
    </alternativeName>
</protein>
<feature type="transmembrane region" description="Helical" evidence="5">
    <location>
        <begin position="38"/>
        <end position="55"/>
    </location>
</feature>
<sequence length="469" mass="48789">MLSSPAIDYLALAPILILAAGACIGVLAAAFKLPRGGHVALAVVSIVAALAAIIHNAGSGLEAAQGLLTLDDAGYVMSATLLLFGLLAVILYRPREPEVYPLTVFSLLGMMIFIHSSNLLMLFVALEVFSLPLYIMCCLDRYRLKISQEAALKYFFLGCFAAAFMLYSIVLIYAETGTLDYTSASGIGAIFVLVGLVFKMGVVPFHVWVPDVYQGAPTPVTAFMAIATKLAAVAATARFLTLVDAKFILPILLALAMLSMFYGGIVAIAQNDVKRLIAYSSIGHAGFILTALIGAGAGQFTIGGFTFSAATAAWVYLLAYGFATIGAFALVTSVRAPHGAENDGAEANSFAAWSGLGRTNPWLAAAMTVFFLSFAGIPATAGFVGKLVAFSVPWLVGFPWLVVVALVASAVAAFAYFRFIALLYFGTPGARSVAVPAPAGLLIAVCVLATVGLGLFPGSLASLMAATGL</sequence>
<feature type="transmembrane region" description="Helical" evidence="5">
    <location>
        <begin position="6"/>
        <end position="31"/>
    </location>
</feature>
<feature type="transmembrane region" description="Helical" evidence="5">
    <location>
        <begin position="186"/>
        <end position="208"/>
    </location>
</feature>
<keyword evidence="5" id="KW-0874">Quinone</keyword>
<feature type="transmembrane region" description="Helical" evidence="5">
    <location>
        <begin position="276"/>
        <end position="297"/>
    </location>
</feature>
<evidence type="ECO:0000256" key="1">
    <source>
        <dbReference type="ARBA" id="ARBA00004127"/>
    </source>
</evidence>
<feature type="transmembrane region" description="Helical" evidence="5">
    <location>
        <begin position="397"/>
        <end position="421"/>
    </location>
</feature>
<feature type="transmembrane region" description="Helical" evidence="5">
    <location>
        <begin position="220"/>
        <end position="241"/>
    </location>
</feature>
<dbReference type="Proteomes" id="UP000035548">
    <property type="component" value="Chromosome"/>
</dbReference>
<dbReference type="EC" id="7.1.1.-" evidence="5"/>
<evidence type="ECO:0000256" key="3">
    <source>
        <dbReference type="ARBA" id="ARBA00022989"/>
    </source>
</evidence>
<dbReference type="GO" id="GO:0048038">
    <property type="term" value="F:quinone binding"/>
    <property type="evidence" value="ECO:0007669"/>
    <property type="project" value="UniProtKB-KW"/>
</dbReference>
<feature type="transmembrane region" description="Helical" evidence="5">
    <location>
        <begin position="433"/>
        <end position="456"/>
    </location>
</feature>
<dbReference type="PANTHER" id="PTHR22773">
    <property type="entry name" value="NADH DEHYDROGENASE"/>
    <property type="match status" value="1"/>
</dbReference>
<accession>A0A0G3HFE3</accession>
<comment type="function">
    <text evidence="5">NDH-1 shuttles electrons from NADH, via FMN and iron-sulfur (Fe-S) centers, to quinones in the respiratory chain. The immediate electron acceptor for the enzyme in this species is believed to be a menaquinone. Couples the redox reaction to proton translocation (for every two electrons transferred, four hydrogen ions are translocated across the cytoplasmic membrane), and thus conserves the redox energy in a proton gradient.</text>
</comment>
<dbReference type="GO" id="GO:0042773">
    <property type="term" value="P:ATP synthesis coupled electron transport"/>
    <property type="evidence" value="ECO:0007669"/>
    <property type="project" value="InterPro"/>
</dbReference>
<reference evidence="8 9" key="1">
    <citation type="journal article" date="2015" name="Genome Announc.">
        <title>Virulence Factor Genes Detected in the Complete Genome Sequence of Corynebacterium uterequi DSM 45634, Isolated from the Uterus of a Maiden Mare.</title>
        <authorList>
            <person name="Ruckert C."/>
            <person name="Kriete M."/>
            <person name="Jaenicke S."/>
            <person name="Winkler A."/>
            <person name="Tauch A."/>
        </authorList>
    </citation>
    <scope>NUCLEOTIDE SEQUENCE [LARGE SCALE GENOMIC DNA]</scope>
    <source>
        <strain evidence="8 9">DSM 45634</strain>
    </source>
</reference>
<evidence type="ECO:0000256" key="5">
    <source>
        <dbReference type="HAMAP-Rule" id="MF_00445"/>
    </source>
</evidence>
<dbReference type="GO" id="GO:0005886">
    <property type="term" value="C:plasma membrane"/>
    <property type="evidence" value="ECO:0007669"/>
    <property type="project" value="UniProtKB-SubCell"/>
</dbReference>
<dbReference type="RefSeq" id="WP_047259184.1">
    <property type="nucleotide sequence ID" value="NZ_CP011546.1"/>
</dbReference>
<evidence type="ECO:0000256" key="6">
    <source>
        <dbReference type="RuleBase" id="RU000320"/>
    </source>
</evidence>
<evidence type="ECO:0000256" key="2">
    <source>
        <dbReference type="ARBA" id="ARBA00022692"/>
    </source>
</evidence>
<evidence type="ECO:0000259" key="7">
    <source>
        <dbReference type="Pfam" id="PF00361"/>
    </source>
</evidence>
<feature type="transmembrane region" description="Helical" evidence="5">
    <location>
        <begin position="362"/>
        <end position="385"/>
    </location>
</feature>
<keyword evidence="3 5" id="KW-1133">Transmembrane helix</keyword>
<dbReference type="Pfam" id="PF00361">
    <property type="entry name" value="Proton_antipo_M"/>
    <property type="match status" value="1"/>
</dbReference>
<dbReference type="InterPro" id="IPR001750">
    <property type="entry name" value="ND/Mrp_TM"/>
</dbReference>